<dbReference type="GO" id="GO:0005737">
    <property type="term" value="C:cytoplasm"/>
    <property type="evidence" value="ECO:0007669"/>
    <property type="project" value="UniProtKB-SubCell"/>
</dbReference>
<comment type="subunit">
    <text evidence="8">Oligomerizes as a right-handed, spiral filament on DNA at oriC.</text>
</comment>
<evidence type="ECO:0000259" key="13">
    <source>
        <dbReference type="SMART" id="SM00760"/>
    </source>
</evidence>
<comment type="caution">
    <text evidence="14">The sequence shown here is derived from an EMBL/GenBank/DDBJ whole genome shotgun (WGS) entry which is preliminary data.</text>
</comment>
<accession>A0A1G2QQA1</accession>
<keyword evidence="7 8" id="KW-0238">DNA-binding</keyword>
<dbReference type="SMART" id="SM00382">
    <property type="entry name" value="AAA"/>
    <property type="match status" value="1"/>
</dbReference>
<dbReference type="Gene3D" id="1.10.1750.10">
    <property type="match status" value="1"/>
</dbReference>
<dbReference type="Pfam" id="PF11638">
    <property type="entry name" value="DnaA_N"/>
    <property type="match status" value="1"/>
</dbReference>
<dbReference type="STRING" id="1802443.A2117_02415"/>
<dbReference type="NCBIfam" id="TIGR00362">
    <property type="entry name" value="DnaA"/>
    <property type="match status" value="1"/>
</dbReference>
<gene>
    <name evidence="8" type="primary">dnaA</name>
    <name evidence="14" type="ORF">A2117_02415</name>
</gene>
<evidence type="ECO:0000256" key="11">
    <source>
        <dbReference type="RuleBase" id="RU004227"/>
    </source>
</evidence>
<dbReference type="GO" id="GO:0005524">
    <property type="term" value="F:ATP binding"/>
    <property type="evidence" value="ECO:0007669"/>
    <property type="project" value="UniProtKB-UniRule"/>
</dbReference>
<dbReference type="AlphaFoldDB" id="A0A1G2QQA1"/>
<evidence type="ECO:0000313" key="14">
    <source>
        <dbReference type="EMBL" id="OHA62805.1"/>
    </source>
</evidence>
<feature type="binding site" evidence="8">
    <location>
        <position position="157"/>
    </location>
    <ligand>
        <name>ATP</name>
        <dbReference type="ChEBI" id="CHEBI:30616"/>
    </ligand>
</feature>
<dbReference type="InterPro" id="IPR001957">
    <property type="entry name" value="Chromosome_initiator_DnaA"/>
</dbReference>
<dbReference type="FunFam" id="3.40.50.300:FF:000668">
    <property type="entry name" value="Chromosomal replication initiator protein DnaA"/>
    <property type="match status" value="1"/>
</dbReference>
<dbReference type="PANTHER" id="PTHR30050">
    <property type="entry name" value="CHROMOSOMAL REPLICATION INITIATOR PROTEIN DNAA"/>
    <property type="match status" value="1"/>
</dbReference>
<comment type="subcellular location">
    <subcellularLocation>
        <location evidence="8">Cytoplasm</location>
    </subcellularLocation>
</comment>
<dbReference type="InterPro" id="IPR013159">
    <property type="entry name" value="DnaA_C"/>
</dbReference>
<feature type="domain" description="AAA+ ATPase" evidence="12">
    <location>
        <begin position="146"/>
        <end position="278"/>
    </location>
</feature>
<evidence type="ECO:0000256" key="1">
    <source>
        <dbReference type="ARBA" id="ARBA00006583"/>
    </source>
</evidence>
<comment type="function">
    <text evidence="8 10">Plays an essential role in the initiation and regulation of chromosomal replication. ATP-DnaA binds to the origin of replication (oriC) to initiate formation of the DNA replication initiation complex once per cell cycle. Binds the DnaA box (a 9 base pair repeat at the origin) and separates the double-stranded (ds)DNA. Forms a right-handed helical filament on oriC DNA; dsDNA binds to the exterior of the filament while single-stranded (ss)DNA is stabiized in the filament's interior. The ATP-DnaA-oriC complex binds and stabilizes one strand of the AT-rich DNA unwinding element (DUE), permitting loading of DNA polymerase. After initiation quickly degrades to an ADP-DnaA complex that is not apt for DNA replication. Binds acidic phospholipids.</text>
</comment>
<keyword evidence="3 8" id="KW-0235">DNA replication</keyword>
<comment type="caution">
    <text evidence="8">Lacks conserved residue(s) required for the propagation of feature annotation.</text>
</comment>
<proteinExistence type="inferred from homology"/>
<evidence type="ECO:0000256" key="5">
    <source>
        <dbReference type="ARBA" id="ARBA00022840"/>
    </source>
</evidence>
<dbReference type="GO" id="GO:0006275">
    <property type="term" value="P:regulation of DNA replication"/>
    <property type="evidence" value="ECO:0007669"/>
    <property type="project" value="UniProtKB-UniRule"/>
</dbReference>
<dbReference type="SUPFAM" id="SSF52540">
    <property type="entry name" value="P-loop containing nucleoside triphosphate hydrolases"/>
    <property type="match status" value="1"/>
</dbReference>
<dbReference type="InterPro" id="IPR027417">
    <property type="entry name" value="P-loop_NTPase"/>
</dbReference>
<feature type="binding site" evidence="8">
    <location>
        <position position="159"/>
    </location>
    <ligand>
        <name>ATP</name>
        <dbReference type="ChEBI" id="CHEBI:30616"/>
    </ligand>
</feature>
<sequence>MTNEELWQTVLAQIQLVISPANFATWFKQTAIVSQKDGEMIVSVPNSFSREWLKNKYHKLITKIINDQDNRIKEIKYTIGSVVQTTPEKKTNPAVPTTEQLDFQELKIDKETNLNPRYLFDNFVVGSFNELAHAAATAVAKNPGETYNPLFIYGGVGLGKTHLLQAVGNEVSRNSDRNSDKKSIKYLPAERFVSEIVGAIRNHQIESLKTKLQKTDILILDDVQFLAGKEKTQEEFFHLFNALYEKNKQIILSSDRPPKAIASLAERLRSRFEGGLIADISFPDLETRMAILKTKAVEKNIEFNDEIINYVAASIQKNIRELEGALNRLSTHQKISGQPLTLEIAKELLGSLVAGPPKISSPKKIVQVVSDFYDLREKEVFGITRKKEVVKPRQIIMFLLREELKYSFPAIGRMFQGKDHTTAIHAFKKIKKGVGENEDLAEEISLIKRKLYGL</sequence>
<evidence type="ECO:0000256" key="7">
    <source>
        <dbReference type="ARBA" id="ARBA00023125"/>
    </source>
</evidence>
<evidence type="ECO:0000256" key="6">
    <source>
        <dbReference type="ARBA" id="ARBA00023121"/>
    </source>
</evidence>
<protein>
    <recommendedName>
        <fullName evidence="8 9">Chromosomal replication initiator protein DnaA</fullName>
    </recommendedName>
</protein>
<evidence type="ECO:0000256" key="8">
    <source>
        <dbReference type="HAMAP-Rule" id="MF_00377"/>
    </source>
</evidence>
<dbReference type="EMBL" id="MHTO01000003">
    <property type="protein sequence ID" value="OHA62805.1"/>
    <property type="molecule type" value="Genomic_DNA"/>
</dbReference>
<evidence type="ECO:0000259" key="12">
    <source>
        <dbReference type="SMART" id="SM00382"/>
    </source>
</evidence>
<feature type="binding site" evidence="8">
    <location>
        <position position="161"/>
    </location>
    <ligand>
        <name>ATP</name>
        <dbReference type="ChEBI" id="CHEBI:30616"/>
    </ligand>
</feature>
<dbReference type="SUPFAM" id="SSF48295">
    <property type="entry name" value="TrpR-like"/>
    <property type="match status" value="1"/>
</dbReference>
<dbReference type="Gene3D" id="1.10.8.60">
    <property type="match status" value="1"/>
</dbReference>
<dbReference type="Pfam" id="PF00308">
    <property type="entry name" value="Bac_DnaA"/>
    <property type="match status" value="1"/>
</dbReference>
<keyword evidence="5 8" id="KW-0067">ATP-binding</keyword>
<dbReference type="Gene3D" id="3.30.300.180">
    <property type="match status" value="1"/>
</dbReference>
<feature type="region of interest" description="Domain I, interacts with DnaA modulators" evidence="8">
    <location>
        <begin position="1"/>
        <end position="93"/>
    </location>
</feature>
<dbReference type="InterPro" id="IPR010921">
    <property type="entry name" value="Trp_repressor/repl_initiator"/>
</dbReference>
<feature type="binding site" evidence="8">
    <location>
        <position position="160"/>
    </location>
    <ligand>
        <name>ATP</name>
        <dbReference type="ChEBI" id="CHEBI:30616"/>
    </ligand>
</feature>
<evidence type="ECO:0000256" key="9">
    <source>
        <dbReference type="NCBIfam" id="TIGR00362"/>
    </source>
</evidence>
<dbReference type="InterPro" id="IPR038454">
    <property type="entry name" value="DnaA_N_sf"/>
</dbReference>
<keyword evidence="2 8" id="KW-0963">Cytoplasm</keyword>
<dbReference type="InterPro" id="IPR024633">
    <property type="entry name" value="DnaA_N_dom"/>
</dbReference>
<dbReference type="InterPro" id="IPR003593">
    <property type="entry name" value="AAA+_ATPase"/>
</dbReference>
<evidence type="ECO:0000256" key="4">
    <source>
        <dbReference type="ARBA" id="ARBA00022741"/>
    </source>
</evidence>
<dbReference type="GO" id="GO:0008289">
    <property type="term" value="F:lipid binding"/>
    <property type="evidence" value="ECO:0007669"/>
    <property type="project" value="UniProtKB-KW"/>
</dbReference>
<dbReference type="GO" id="GO:0005886">
    <property type="term" value="C:plasma membrane"/>
    <property type="evidence" value="ECO:0007669"/>
    <property type="project" value="TreeGrafter"/>
</dbReference>
<comment type="domain">
    <text evidence="8">Domain I is involved in oligomerization and binding regulators, domain II is flexibile and of varying length in different bacteria, domain III forms the AAA+ region, while domain IV binds dsDNA.</text>
</comment>
<name>A0A1G2QQA1_9BACT</name>
<dbReference type="SMART" id="SM00760">
    <property type="entry name" value="Bac_DnaA_C"/>
    <property type="match status" value="1"/>
</dbReference>
<feature type="region of interest" description="Domain IV, binds dsDNA" evidence="8">
    <location>
        <begin position="334"/>
        <end position="454"/>
    </location>
</feature>
<dbReference type="Proteomes" id="UP000179245">
    <property type="component" value="Unassembled WGS sequence"/>
</dbReference>
<dbReference type="CDD" id="cd00009">
    <property type="entry name" value="AAA"/>
    <property type="match status" value="1"/>
</dbReference>
<dbReference type="Gene3D" id="3.40.50.300">
    <property type="entry name" value="P-loop containing nucleotide triphosphate hydrolases"/>
    <property type="match status" value="1"/>
</dbReference>
<feature type="domain" description="Chromosomal replication initiator DnaA C-terminal" evidence="13">
    <location>
        <begin position="361"/>
        <end position="430"/>
    </location>
</feature>
<dbReference type="PRINTS" id="PR00051">
    <property type="entry name" value="DNAA"/>
</dbReference>
<dbReference type="InterPro" id="IPR020591">
    <property type="entry name" value="Chromosome_initiator_DnaA-like"/>
</dbReference>
<evidence type="ECO:0000256" key="10">
    <source>
        <dbReference type="RuleBase" id="RU000577"/>
    </source>
</evidence>
<reference evidence="14 15" key="1">
    <citation type="journal article" date="2016" name="Nat. Commun.">
        <title>Thousands of microbial genomes shed light on interconnected biogeochemical processes in an aquifer system.</title>
        <authorList>
            <person name="Anantharaman K."/>
            <person name="Brown C.T."/>
            <person name="Hug L.A."/>
            <person name="Sharon I."/>
            <person name="Castelle C.J."/>
            <person name="Probst A.J."/>
            <person name="Thomas B.C."/>
            <person name="Singh A."/>
            <person name="Wilkins M.J."/>
            <person name="Karaoz U."/>
            <person name="Brodie E.L."/>
            <person name="Williams K.H."/>
            <person name="Hubbard S.S."/>
            <person name="Banfield J.F."/>
        </authorList>
    </citation>
    <scope>NUCLEOTIDE SEQUENCE [LARGE SCALE GENOMIC DNA]</scope>
</reference>
<evidence type="ECO:0000256" key="3">
    <source>
        <dbReference type="ARBA" id="ARBA00022705"/>
    </source>
</evidence>
<dbReference type="InterPro" id="IPR013317">
    <property type="entry name" value="DnaA_dom"/>
</dbReference>
<comment type="similarity">
    <text evidence="1 8 11">Belongs to the DnaA family.</text>
</comment>
<organism evidence="14 15">
    <name type="scientific">Candidatus Wildermuthbacteria bacterium GWA2_46_15</name>
    <dbReference type="NCBI Taxonomy" id="1802443"/>
    <lineage>
        <taxon>Bacteria</taxon>
        <taxon>Candidatus Wildermuthiibacteriota</taxon>
    </lineage>
</organism>
<dbReference type="CDD" id="cd06571">
    <property type="entry name" value="Bac_DnaA_C"/>
    <property type="match status" value="1"/>
</dbReference>
<evidence type="ECO:0000313" key="15">
    <source>
        <dbReference type="Proteomes" id="UP000179245"/>
    </source>
</evidence>
<dbReference type="HAMAP" id="MF_00377">
    <property type="entry name" value="DnaA_bact"/>
    <property type="match status" value="1"/>
</dbReference>
<dbReference type="Pfam" id="PF08299">
    <property type="entry name" value="Bac_DnaA_C"/>
    <property type="match status" value="1"/>
</dbReference>
<evidence type="ECO:0000256" key="2">
    <source>
        <dbReference type="ARBA" id="ARBA00022490"/>
    </source>
</evidence>
<keyword evidence="6 8" id="KW-0446">Lipid-binding</keyword>
<dbReference type="GO" id="GO:0006270">
    <property type="term" value="P:DNA replication initiation"/>
    <property type="evidence" value="ECO:0007669"/>
    <property type="project" value="UniProtKB-UniRule"/>
</dbReference>
<dbReference type="GO" id="GO:0003688">
    <property type="term" value="F:DNA replication origin binding"/>
    <property type="evidence" value="ECO:0007669"/>
    <property type="project" value="UniProtKB-UniRule"/>
</dbReference>
<dbReference type="PANTHER" id="PTHR30050:SF2">
    <property type="entry name" value="CHROMOSOMAL REPLICATION INITIATOR PROTEIN DNAA"/>
    <property type="match status" value="1"/>
</dbReference>
<keyword evidence="4 8" id="KW-0547">Nucleotide-binding</keyword>